<feature type="transmembrane region" description="Helical" evidence="1">
    <location>
        <begin position="177"/>
        <end position="199"/>
    </location>
</feature>
<keyword evidence="1" id="KW-0812">Transmembrane</keyword>
<proteinExistence type="predicted"/>
<feature type="domain" description="Oxidoreductase molybdopterin-binding" evidence="2">
    <location>
        <begin position="251"/>
        <end position="398"/>
    </location>
</feature>
<dbReference type="Proteomes" id="UP001500575">
    <property type="component" value="Unassembled WGS sequence"/>
</dbReference>
<dbReference type="Pfam" id="PF00174">
    <property type="entry name" value="Oxidored_molyb"/>
    <property type="match status" value="1"/>
</dbReference>
<feature type="transmembrane region" description="Helical" evidence="1">
    <location>
        <begin position="123"/>
        <end position="144"/>
    </location>
</feature>
<evidence type="ECO:0000256" key="1">
    <source>
        <dbReference type="SAM" id="Phobius"/>
    </source>
</evidence>
<evidence type="ECO:0000259" key="2">
    <source>
        <dbReference type="Pfam" id="PF00174"/>
    </source>
</evidence>
<feature type="transmembrane region" description="Helical" evidence="1">
    <location>
        <begin position="74"/>
        <end position="93"/>
    </location>
</feature>
<dbReference type="Gene3D" id="2.60.40.650">
    <property type="match status" value="1"/>
</dbReference>
<dbReference type="Gene3D" id="3.90.420.10">
    <property type="entry name" value="Oxidoreductase, molybdopterin-binding domain"/>
    <property type="match status" value="1"/>
</dbReference>
<dbReference type="PANTHER" id="PTHR19372">
    <property type="entry name" value="SULFITE REDUCTASE"/>
    <property type="match status" value="1"/>
</dbReference>
<keyword evidence="1" id="KW-0472">Membrane</keyword>
<sequence>MSTTAPHPRDSRALWALAGLGAGLAGLAVSYAAALALTVRQSPVVAVAEAVIRLTPGKLAEWAIQTLGHWDKPVLVTTILGLLVVLFLVAGLLTRRAWLLGLAVFAGLSVLGLAAVLTRPGATAWDVLPLAAGFGTWLIALNLLTEPLRRLREHATGSPSSPLEPGGPGFGEERRTFLLRAGVLGAVAIGSGVLGRFLGRGRRHVEQTRNLLRLDGVTRPRVPAEARIGLDGVSSWQTPADEFYLIHTAIAIPTLDPDDWQLRIHGLVEREIVLTYQDLMDRQITEAWITLNCVSNPVGGSLIGNAWWSGVRLADILALAAPLEGADCVLQTSDDGWSCSTPLAALTDPGRDAMLALAMNGKALPLEHGFPVRTIVPGLYGYVSACKWVVEMEVTRFADVSAYWTERGWSEQGPVKLASRIDVPRSGTEVAAGQVEVGGVAWRQHVGVEAVEVALDGGAWQPARLAGVPTDDTWVQWAATLEVSPGDHLLRVRAKEKGGDWQTSVQRDVVPDGATGLHEIDFTAT</sequence>
<dbReference type="RefSeq" id="WP_344304268.1">
    <property type="nucleotide sequence ID" value="NZ_BAAAQQ010000012.1"/>
</dbReference>
<accession>A0ABP5K9N3</accession>
<evidence type="ECO:0000313" key="4">
    <source>
        <dbReference type="Proteomes" id="UP001500575"/>
    </source>
</evidence>
<comment type="caution">
    <text evidence="3">The sequence shown here is derived from an EMBL/GenBank/DDBJ whole genome shotgun (WGS) entry which is preliminary data.</text>
</comment>
<name>A0ABP5K9N3_9ACTN</name>
<dbReference type="InterPro" id="IPR036374">
    <property type="entry name" value="OxRdtase_Mopterin-bd_sf"/>
</dbReference>
<feature type="transmembrane region" description="Helical" evidence="1">
    <location>
        <begin position="98"/>
        <end position="117"/>
    </location>
</feature>
<dbReference type="InterPro" id="IPR014756">
    <property type="entry name" value="Ig_E-set"/>
</dbReference>
<keyword evidence="4" id="KW-1185">Reference proteome</keyword>
<keyword evidence="1" id="KW-1133">Transmembrane helix</keyword>
<protein>
    <submittedName>
        <fullName evidence="3">Molybdopterin-dependent oxidoreductase</fullName>
    </submittedName>
</protein>
<dbReference type="PANTHER" id="PTHR19372:SF7">
    <property type="entry name" value="SULFITE OXIDASE, MITOCHONDRIAL"/>
    <property type="match status" value="1"/>
</dbReference>
<organism evidence="3 4">
    <name type="scientific">Nocardioides bigeumensis</name>
    <dbReference type="NCBI Taxonomy" id="433657"/>
    <lineage>
        <taxon>Bacteria</taxon>
        <taxon>Bacillati</taxon>
        <taxon>Actinomycetota</taxon>
        <taxon>Actinomycetes</taxon>
        <taxon>Propionibacteriales</taxon>
        <taxon>Nocardioidaceae</taxon>
        <taxon>Nocardioides</taxon>
    </lineage>
</organism>
<dbReference type="SUPFAM" id="SSF56524">
    <property type="entry name" value="Oxidoreductase molybdopterin-binding domain"/>
    <property type="match status" value="1"/>
</dbReference>
<evidence type="ECO:0000313" key="3">
    <source>
        <dbReference type="EMBL" id="GAA2127413.1"/>
    </source>
</evidence>
<dbReference type="InterPro" id="IPR000572">
    <property type="entry name" value="OxRdtase_Mopterin-bd_dom"/>
</dbReference>
<gene>
    <name evidence="3" type="ORF">GCM10009843_26810</name>
</gene>
<dbReference type="EMBL" id="BAAAQQ010000012">
    <property type="protein sequence ID" value="GAA2127413.1"/>
    <property type="molecule type" value="Genomic_DNA"/>
</dbReference>
<dbReference type="SUPFAM" id="SSF81296">
    <property type="entry name" value="E set domains"/>
    <property type="match status" value="1"/>
</dbReference>
<reference evidence="4" key="1">
    <citation type="journal article" date="2019" name="Int. J. Syst. Evol. Microbiol.">
        <title>The Global Catalogue of Microorganisms (GCM) 10K type strain sequencing project: providing services to taxonomists for standard genome sequencing and annotation.</title>
        <authorList>
            <consortium name="The Broad Institute Genomics Platform"/>
            <consortium name="The Broad Institute Genome Sequencing Center for Infectious Disease"/>
            <person name="Wu L."/>
            <person name="Ma J."/>
        </authorList>
    </citation>
    <scope>NUCLEOTIDE SEQUENCE [LARGE SCALE GENOMIC DNA]</scope>
    <source>
        <strain evidence="4">JCM 16021</strain>
    </source>
</reference>